<evidence type="ECO:0000313" key="3">
    <source>
        <dbReference type="Proteomes" id="UP000001918"/>
    </source>
</evidence>
<protein>
    <submittedName>
        <fullName evidence="2">Triacylglycerol lipase</fullName>
        <ecNumber evidence="2">3.1.1.3</ecNumber>
    </submittedName>
</protein>
<proteinExistence type="predicted"/>
<dbReference type="KEGG" id="tcu:Tcur_0321"/>
<accession>D1A1K1</accession>
<keyword evidence="2" id="KW-0378">Hydrolase</keyword>
<dbReference type="InterPro" id="IPR005152">
    <property type="entry name" value="Lipase_secreted"/>
</dbReference>
<feature type="region of interest" description="Disordered" evidence="1">
    <location>
        <begin position="1"/>
        <end position="35"/>
    </location>
</feature>
<feature type="region of interest" description="Disordered" evidence="1">
    <location>
        <begin position="60"/>
        <end position="84"/>
    </location>
</feature>
<dbReference type="SMR" id="D1A1K1"/>
<evidence type="ECO:0000313" key="2">
    <source>
        <dbReference type="EMBL" id="ACY95923.1"/>
    </source>
</evidence>
<keyword evidence="3" id="KW-1185">Reference proteome</keyword>
<organism evidence="2 3">
    <name type="scientific">Thermomonospora curvata (strain ATCC 19995 / DSM 43183 / JCM 3096 / KCTC 9072 / NBRC 15933 / NCIMB 10081 / Henssen B9)</name>
    <dbReference type="NCBI Taxonomy" id="471852"/>
    <lineage>
        <taxon>Bacteria</taxon>
        <taxon>Bacillati</taxon>
        <taxon>Actinomycetota</taxon>
        <taxon>Actinomycetes</taxon>
        <taxon>Streptosporangiales</taxon>
        <taxon>Thermomonosporaceae</taxon>
        <taxon>Thermomonospora</taxon>
    </lineage>
</organism>
<dbReference type="Gene3D" id="1.10.260.130">
    <property type="match status" value="1"/>
</dbReference>
<dbReference type="Proteomes" id="UP000001918">
    <property type="component" value="Chromosome"/>
</dbReference>
<dbReference type="PANTHER" id="PTHR34853:SF1">
    <property type="entry name" value="LIPASE 5"/>
    <property type="match status" value="1"/>
</dbReference>
<dbReference type="AlphaFoldDB" id="D1A1K1"/>
<dbReference type="STRING" id="471852.Tcur_0321"/>
<evidence type="ECO:0000256" key="1">
    <source>
        <dbReference type="SAM" id="MobiDB-lite"/>
    </source>
</evidence>
<gene>
    <name evidence="2" type="ordered locus">Tcur_0321</name>
</gene>
<dbReference type="GO" id="GO:0016042">
    <property type="term" value="P:lipid catabolic process"/>
    <property type="evidence" value="ECO:0007669"/>
    <property type="project" value="InterPro"/>
</dbReference>
<dbReference type="EC" id="3.1.1.3" evidence="2"/>
<dbReference type="eggNOG" id="COG1073">
    <property type="taxonomic scope" value="Bacteria"/>
</dbReference>
<sequence length="444" mass="46495">MASSEGTAGARRNRLPRRARSVNKGRSSPVSARTRRGLRALMATCLGVALTITPVAAGPAAADTVPAPADDPFYKPPTPLPDGRPGDIIRSRASAFTLQPIRKTPRADVKSWQVLYRSQSATGEDIAVSGTVLVPTKPWTGTGGRPLLSYAVGTRGIGDSCAPSYTLSQGTDYEGLIISAALDKGWAVAVTDMQGLGTPGMHTYEVGRAQGKAVLDIARAAQRLPGTGLNEQTPVGVWGYSQGGTSAGWAAELAASYAPELNLKGVVAGGVPADLIAVAENLEGSATVALAFLAAVGYDAAYPELKLESYLNDAGRKLLASSQDICLASVDGITTVIGTAFSKFTDYATVNPLTTETWRRRLNENKLGSTRPSAPVLQVHGRIDAIIPFAQAETLRKNWCALGADLTWKVYPLAGHAPGIVRQVPDALSFLSDRFAGLPAQSNC</sequence>
<dbReference type="GO" id="GO:0004806">
    <property type="term" value="F:triacylglycerol lipase activity"/>
    <property type="evidence" value="ECO:0007669"/>
    <property type="project" value="UniProtKB-EC"/>
</dbReference>
<dbReference type="Pfam" id="PF03583">
    <property type="entry name" value="LIP"/>
    <property type="match status" value="1"/>
</dbReference>
<feature type="compositionally biased region" description="Basic residues" evidence="1">
    <location>
        <begin position="11"/>
        <end position="23"/>
    </location>
</feature>
<dbReference type="PANTHER" id="PTHR34853">
    <property type="match status" value="1"/>
</dbReference>
<dbReference type="ESTHER" id="thecd-d1a1k1">
    <property type="family name" value="Fungal-Bact_LIP"/>
</dbReference>
<dbReference type="Gene3D" id="3.40.50.1820">
    <property type="entry name" value="alpha/beta hydrolase"/>
    <property type="match status" value="1"/>
</dbReference>
<dbReference type="EMBL" id="CP001738">
    <property type="protein sequence ID" value="ACY95923.1"/>
    <property type="molecule type" value="Genomic_DNA"/>
</dbReference>
<dbReference type="SUPFAM" id="SSF53474">
    <property type="entry name" value="alpha/beta-Hydrolases"/>
    <property type="match status" value="1"/>
</dbReference>
<dbReference type="InterPro" id="IPR029058">
    <property type="entry name" value="AB_hydrolase_fold"/>
</dbReference>
<feature type="compositionally biased region" description="Low complexity" evidence="1">
    <location>
        <begin position="60"/>
        <end position="71"/>
    </location>
</feature>
<dbReference type="HOGENOM" id="CLU_029538_6_0_11"/>
<name>D1A1K1_THECD</name>
<dbReference type="PIRSF" id="PIRSF029171">
    <property type="entry name" value="Esterase_LipA"/>
    <property type="match status" value="1"/>
</dbReference>
<reference evidence="2 3" key="1">
    <citation type="journal article" date="2011" name="Stand. Genomic Sci.">
        <title>Complete genome sequence of Thermomonospora curvata type strain (B9).</title>
        <authorList>
            <person name="Chertkov O."/>
            <person name="Sikorski J."/>
            <person name="Nolan M."/>
            <person name="Lapidus A."/>
            <person name="Lucas S."/>
            <person name="Del Rio T.G."/>
            <person name="Tice H."/>
            <person name="Cheng J.F."/>
            <person name="Goodwin L."/>
            <person name="Pitluck S."/>
            <person name="Liolios K."/>
            <person name="Ivanova N."/>
            <person name="Mavromatis K."/>
            <person name="Mikhailova N."/>
            <person name="Ovchinnikova G."/>
            <person name="Pati A."/>
            <person name="Chen A."/>
            <person name="Palaniappan K."/>
            <person name="Djao O.D."/>
            <person name="Land M."/>
            <person name="Hauser L."/>
            <person name="Chang Y.J."/>
            <person name="Jeffries C.D."/>
            <person name="Brettin T."/>
            <person name="Han C."/>
            <person name="Detter J.C."/>
            <person name="Rohde M."/>
            <person name="Goker M."/>
            <person name="Woyke T."/>
            <person name="Bristow J."/>
            <person name="Eisen J.A."/>
            <person name="Markowitz V."/>
            <person name="Hugenholtz P."/>
            <person name="Klenk H.P."/>
            <person name="Kyrpides N.C."/>
        </authorList>
    </citation>
    <scope>NUCLEOTIDE SEQUENCE [LARGE SCALE GENOMIC DNA]</scope>
    <source>
        <strain evidence="3">ATCC 19995 / DSM 43183 / JCM 3096 / KCTC 9072 / NBRC 15933 / NCIMB 10081 / Henssen B9</strain>
    </source>
</reference>